<reference evidence="1 2" key="2">
    <citation type="journal article" date="2017" name="Front. Plant Sci.">
        <title>Gene Classification and Mining of Molecular Markers Useful in Red Clover (Trifolium pratense) Breeding.</title>
        <authorList>
            <person name="Istvanek J."/>
            <person name="Dluhosova J."/>
            <person name="Dluhos P."/>
            <person name="Patkova L."/>
            <person name="Nedelnik J."/>
            <person name="Repkova J."/>
        </authorList>
    </citation>
    <scope>NUCLEOTIDE SEQUENCE [LARGE SCALE GENOMIC DNA]</scope>
    <source>
        <strain evidence="2">cv. Tatra</strain>
        <tissue evidence="1">Young leaves</tissue>
    </source>
</reference>
<dbReference type="EMBL" id="ASHM01045486">
    <property type="protein sequence ID" value="PNX84052.1"/>
    <property type="molecule type" value="Genomic_DNA"/>
</dbReference>
<reference evidence="1 2" key="1">
    <citation type="journal article" date="2014" name="Am. J. Bot.">
        <title>Genome assembly and annotation for red clover (Trifolium pratense; Fabaceae).</title>
        <authorList>
            <person name="Istvanek J."/>
            <person name="Jaros M."/>
            <person name="Krenek A."/>
            <person name="Repkova J."/>
        </authorList>
    </citation>
    <scope>NUCLEOTIDE SEQUENCE [LARGE SCALE GENOMIC DNA]</scope>
    <source>
        <strain evidence="2">cv. Tatra</strain>
        <tissue evidence="1">Young leaves</tissue>
    </source>
</reference>
<dbReference type="PANTHER" id="PTHR11439:SF483">
    <property type="entry name" value="PEPTIDE SYNTHASE GLIP-LIKE, PUTATIVE (AFU_ORTHOLOGUE AFUA_3G12920)-RELATED"/>
    <property type="match status" value="1"/>
</dbReference>
<proteinExistence type="predicted"/>
<dbReference type="PANTHER" id="PTHR11439">
    <property type="entry name" value="GAG-POL-RELATED RETROTRANSPOSON"/>
    <property type="match status" value="1"/>
</dbReference>
<protein>
    <submittedName>
        <fullName evidence="1">Uncharacterized protein</fullName>
    </submittedName>
</protein>
<dbReference type="Proteomes" id="UP000236291">
    <property type="component" value="Unassembled WGS sequence"/>
</dbReference>
<evidence type="ECO:0000313" key="1">
    <source>
        <dbReference type="EMBL" id="PNX84052.1"/>
    </source>
</evidence>
<gene>
    <name evidence="1" type="ORF">L195_g040105</name>
</gene>
<evidence type="ECO:0000313" key="2">
    <source>
        <dbReference type="Proteomes" id="UP000236291"/>
    </source>
</evidence>
<name>A0A2K3LZX2_TRIPR</name>
<organism evidence="1 2">
    <name type="scientific">Trifolium pratense</name>
    <name type="common">Red clover</name>
    <dbReference type="NCBI Taxonomy" id="57577"/>
    <lineage>
        <taxon>Eukaryota</taxon>
        <taxon>Viridiplantae</taxon>
        <taxon>Streptophyta</taxon>
        <taxon>Embryophyta</taxon>
        <taxon>Tracheophyta</taxon>
        <taxon>Spermatophyta</taxon>
        <taxon>Magnoliopsida</taxon>
        <taxon>eudicotyledons</taxon>
        <taxon>Gunneridae</taxon>
        <taxon>Pentapetalae</taxon>
        <taxon>rosids</taxon>
        <taxon>fabids</taxon>
        <taxon>Fabales</taxon>
        <taxon>Fabaceae</taxon>
        <taxon>Papilionoideae</taxon>
        <taxon>50 kb inversion clade</taxon>
        <taxon>NPAAA clade</taxon>
        <taxon>Hologalegina</taxon>
        <taxon>IRL clade</taxon>
        <taxon>Trifolieae</taxon>
        <taxon>Trifolium</taxon>
    </lineage>
</organism>
<dbReference type="AlphaFoldDB" id="A0A2K3LZX2"/>
<sequence length="116" mass="13624">MGRLKNEFEMSDLGKPNHFLGLEFHSAPNAKRILRYLKGTQDYGLTFSTSNNEAQIELEGFSDSYWCRDKDDRRSTLGYWFRTNVKIADILTKLQRADRFKELRKMLGIVQVEKLD</sequence>
<comment type="caution">
    <text evidence="1">The sequence shown here is derived from an EMBL/GenBank/DDBJ whole genome shotgun (WGS) entry which is preliminary data.</text>
</comment>
<accession>A0A2K3LZX2</accession>